<dbReference type="InterPro" id="IPR006047">
    <property type="entry name" value="GH13_cat_dom"/>
</dbReference>
<dbReference type="Pfam" id="PF00128">
    <property type="entry name" value="Alpha-amylase"/>
    <property type="match status" value="1"/>
</dbReference>
<dbReference type="SUPFAM" id="SSF51445">
    <property type="entry name" value="(Trans)glycosidases"/>
    <property type="match status" value="1"/>
</dbReference>
<keyword evidence="4" id="KW-1185">Reference proteome</keyword>
<feature type="compositionally biased region" description="Polar residues" evidence="1">
    <location>
        <begin position="548"/>
        <end position="568"/>
    </location>
</feature>
<dbReference type="Gene3D" id="3.30.1590.10">
    <property type="entry name" value="Maltooligosyl trehalose synthase, domain 2"/>
    <property type="match status" value="1"/>
</dbReference>
<dbReference type="SMART" id="SM00642">
    <property type="entry name" value="Aamy"/>
    <property type="match status" value="1"/>
</dbReference>
<dbReference type="RefSeq" id="WP_345884229.1">
    <property type="nucleotide sequence ID" value="NZ_JBDFRB010000004.1"/>
</dbReference>
<dbReference type="CDD" id="cd11336">
    <property type="entry name" value="AmyAc_MTSase"/>
    <property type="match status" value="1"/>
</dbReference>
<evidence type="ECO:0000256" key="1">
    <source>
        <dbReference type="SAM" id="MobiDB-lite"/>
    </source>
</evidence>
<name>A0ABU9WYQ5_9MICC</name>
<dbReference type="InterPro" id="IPR017853">
    <property type="entry name" value="GH"/>
</dbReference>
<feature type="domain" description="Glycosyl hydrolase family 13 catalytic" evidence="2">
    <location>
        <begin position="11"/>
        <end position="730"/>
    </location>
</feature>
<dbReference type="Proteomes" id="UP001422074">
    <property type="component" value="Unassembled WGS sequence"/>
</dbReference>
<keyword evidence="3" id="KW-0413">Isomerase</keyword>
<proteinExistence type="predicted"/>
<evidence type="ECO:0000313" key="3">
    <source>
        <dbReference type="EMBL" id="MEN2744300.1"/>
    </source>
</evidence>
<accession>A0ABU9WYQ5</accession>
<sequence>MRIPASTYRLQIRPDFTLHDAAALVPYLARLGVDWLYLSPLLQATGKSAHGYDVTDPSRLDTDRGGAEGLDAVAAAARAAGLGVLVDIVPNHVGVAVPEENPWWWSLLAEGRGSKYADAFDVDWDAGGGKVLIPVLGAPDDVARLRVEDGRLRYYEHAFPLAEGTWSEGHGAEGDSPEEVHGRQHYRLVHWREADNRLNYRRFFAVNTLAAVRVEEPWVFEEAHAEVRRWFEAGLVDGVRVDHPDGLYDPAGYLEQLRGVTGGAYTLVEKILEHGEDLPADFACEGTTGYDALALVDRVLVDPAGQEALDRLDTALRGGPVDFAEMIQGTKRWIANGILHSEILRLARLAVGASGERGDGGEAGTDADSSRIEHYAEALIEIAAQFPVYRTYFAPGRPPGHDATVLENACRAAAVVRPGRAAEIRELADRLADPAEELARRFQQTTGMIMAKAVEDTAFYRYTRLGTLTEVGGDPTQFALAPGEFHAALAERERHLPHSMTTLTTHDTKRSEDTRARITVLAELADEWAALVPRLLHPGSPLNDAGSPLNNPGSPLSNAGSPLNNAGSPLSDAGSGLYDPESPPAPAGPARVDGPLANLLWQAILGAWPASRERLYAYAEKAAREAGVHTLWTDPDEEFEQAVRALVDSAVDPGPVRDLIEEFVERTALPTASNALSAKLLQLAMPGVPDVYQGTEFWDRSLCDPDNRRDVDFAARDAALAALDAGAPVRGPLAEEAKMLVVSRTLRLRRDRPELFTGYAAVEASGPAAGHLVAFRRGERGAMVLATRLPVGLQRAGGWGATSVRLPRAMRDAFTGAHYPPGELAVGEALRTLPVALLVPADNPEEADDE</sequence>
<comment type="caution">
    <text evidence="3">The sequence shown here is derived from an EMBL/GenBank/DDBJ whole genome shotgun (WGS) entry which is preliminary data.</text>
</comment>
<dbReference type="PANTHER" id="PTHR10357">
    <property type="entry name" value="ALPHA-AMYLASE FAMILY MEMBER"/>
    <property type="match status" value="1"/>
</dbReference>
<organism evidence="3 4">
    <name type="scientific">Sinomonas halotolerans</name>
    <dbReference type="NCBI Taxonomy" id="1644133"/>
    <lineage>
        <taxon>Bacteria</taxon>
        <taxon>Bacillati</taxon>
        <taxon>Actinomycetota</taxon>
        <taxon>Actinomycetes</taxon>
        <taxon>Micrococcales</taxon>
        <taxon>Micrococcaceae</taxon>
        <taxon>Sinomonas</taxon>
    </lineage>
</organism>
<dbReference type="PANTHER" id="PTHR10357:SF216">
    <property type="entry name" value="MALTOOLIGOSYL TREHALOSE SYNTHASE-RELATED"/>
    <property type="match status" value="1"/>
</dbReference>
<feature type="region of interest" description="Disordered" evidence="1">
    <location>
        <begin position="542"/>
        <end position="590"/>
    </location>
</feature>
<dbReference type="InterPro" id="IPR012767">
    <property type="entry name" value="Trehalose_TreY"/>
</dbReference>
<evidence type="ECO:0000259" key="2">
    <source>
        <dbReference type="SMART" id="SM00642"/>
    </source>
</evidence>
<dbReference type="EC" id="5.4.99.15" evidence="3"/>
<evidence type="ECO:0000313" key="4">
    <source>
        <dbReference type="Proteomes" id="UP001422074"/>
    </source>
</evidence>
<reference evidence="3 4" key="1">
    <citation type="submission" date="2024-05" db="EMBL/GenBank/DDBJ databases">
        <title>Sinomonas sp. nov., isolated from a waste landfill.</title>
        <authorList>
            <person name="Zhao Y."/>
        </authorList>
    </citation>
    <scope>NUCLEOTIDE SEQUENCE [LARGE SCALE GENOMIC DNA]</scope>
    <source>
        <strain evidence="3 4">CCTCC AB2014300</strain>
    </source>
</reference>
<dbReference type="NCBIfam" id="TIGR02401">
    <property type="entry name" value="trehalose_TreY"/>
    <property type="match status" value="1"/>
</dbReference>
<protein>
    <submittedName>
        <fullName evidence="3">Malto-oligosyltrehalose synthase</fullName>
        <ecNumber evidence="3">5.4.99.15</ecNumber>
    </submittedName>
</protein>
<dbReference type="GO" id="GO:0047470">
    <property type="term" value="F:(1,4)-alpha-D-glucan 1-alpha-D-glucosylmutase activity"/>
    <property type="evidence" value="ECO:0007669"/>
    <property type="project" value="UniProtKB-EC"/>
</dbReference>
<gene>
    <name evidence="3" type="primary">treY</name>
    <name evidence="3" type="ORF">ABCQ75_07065</name>
</gene>
<dbReference type="Gene3D" id="3.20.20.80">
    <property type="entry name" value="Glycosidases"/>
    <property type="match status" value="3"/>
</dbReference>
<dbReference type="EMBL" id="JBDFRB010000004">
    <property type="protein sequence ID" value="MEN2744300.1"/>
    <property type="molecule type" value="Genomic_DNA"/>
</dbReference>
<dbReference type="Gene3D" id="3.30.750.90">
    <property type="match status" value="1"/>
</dbReference>